<name>A0ABR7TE33_9LACT</name>
<evidence type="ECO:0000256" key="1">
    <source>
        <dbReference type="SAM" id="Phobius"/>
    </source>
</evidence>
<evidence type="ECO:0000313" key="3">
    <source>
        <dbReference type="EMBL" id="MBC9826247.1"/>
    </source>
</evidence>
<gene>
    <name evidence="3" type="ORF">GLO26_10675</name>
</gene>
<protein>
    <submittedName>
        <fullName evidence="3">YcxB family protein</fullName>
    </submittedName>
</protein>
<dbReference type="EMBL" id="WNJQ01000014">
    <property type="protein sequence ID" value="MBC9826247.1"/>
    <property type="molecule type" value="Genomic_DNA"/>
</dbReference>
<comment type="caution">
    <text evidence="3">The sequence shown here is derived from an EMBL/GenBank/DDBJ whole genome shotgun (WGS) entry which is preliminary data.</text>
</comment>
<feature type="domain" description="YcxB-like C-terminal" evidence="2">
    <location>
        <begin position="103"/>
        <end position="158"/>
    </location>
</feature>
<sequence>MNNKENILVKFSVTEKDYTRTFLYMRMKYAIKVLISGFLILMIYLFTLTDLSLLANFIISALCVLLIVVPLSFFAVSYKAKKEFRSNPDLREELTVEANDLGLNLSASNGNSHRDWDHIYSVREIKHDFIVYFSKSLAFSLPKSYFSSEKDISLFKELVSKHINSDKVYFQKSNT</sequence>
<feature type="transmembrane region" description="Helical" evidence="1">
    <location>
        <begin position="29"/>
        <end position="47"/>
    </location>
</feature>
<keyword evidence="4" id="KW-1185">Reference proteome</keyword>
<dbReference type="InterPro" id="IPR025588">
    <property type="entry name" value="YcxB-like_C"/>
</dbReference>
<dbReference type="Proteomes" id="UP000638836">
    <property type="component" value="Unassembled WGS sequence"/>
</dbReference>
<evidence type="ECO:0000259" key="2">
    <source>
        <dbReference type="Pfam" id="PF14317"/>
    </source>
</evidence>
<feature type="transmembrane region" description="Helical" evidence="1">
    <location>
        <begin position="53"/>
        <end position="76"/>
    </location>
</feature>
<accession>A0ABR7TE33</accession>
<dbReference type="RefSeq" id="WP_023176430.1">
    <property type="nucleotide sequence ID" value="NZ_WNJQ01000014.1"/>
</dbReference>
<reference evidence="3 4" key="1">
    <citation type="journal article" date="2020" name="Microorganisms">
        <title>New Insight into Antimicrobial Compounds from Food and Marine-Sourced Carnobacterium Species through Phenotype and Genome Analyses.</title>
        <authorList>
            <person name="Begrem S."/>
            <person name="Ivaniuk F."/>
            <person name="Gigout-Chevalier F."/>
            <person name="Kolypczuk L."/>
            <person name="Bonnetot S."/>
            <person name="Leroi F."/>
            <person name="Grovel O."/>
            <person name="Delbarre-Ladrat C."/>
            <person name="Passerini D."/>
        </authorList>
    </citation>
    <scope>NUCLEOTIDE SEQUENCE [LARGE SCALE GENOMIC DNA]</scope>
    <source>
        <strain evidence="3 4">MIP2551</strain>
    </source>
</reference>
<organism evidence="3 4">
    <name type="scientific">Carnobacterium inhibens</name>
    <dbReference type="NCBI Taxonomy" id="147709"/>
    <lineage>
        <taxon>Bacteria</taxon>
        <taxon>Bacillati</taxon>
        <taxon>Bacillota</taxon>
        <taxon>Bacilli</taxon>
        <taxon>Lactobacillales</taxon>
        <taxon>Carnobacteriaceae</taxon>
        <taxon>Carnobacterium</taxon>
    </lineage>
</organism>
<dbReference type="Pfam" id="PF14317">
    <property type="entry name" value="YcxB"/>
    <property type="match status" value="1"/>
</dbReference>
<evidence type="ECO:0000313" key="4">
    <source>
        <dbReference type="Proteomes" id="UP000638836"/>
    </source>
</evidence>
<proteinExistence type="predicted"/>
<keyword evidence="1" id="KW-0472">Membrane</keyword>
<keyword evidence="1" id="KW-1133">Transmembrane helix</keyword>
<keyword evidence="1" id="KW-0812">Transmembrane</keyword>